<dbReference type="AlphaFoldDB" id="A0A4R9K642"/>
<dbReference type="OrthoDB" id="9768685at2"/>
<dbReference type="GO" id="GO:0016757">
    <property type="term" value="F:glycosyltransferase activity"/>
    <property type="evidence" value="ECO:0007669"/>
    <property type="project" value="InterPro"/>
</dbReference>
<feature type="domain" description="Glycosyl transferase family 1" evidence="1">
    <location>
        <begin position="249"/>
        <end position="384"/>
    </location>
</feature>
<reference evidence="2" key="1">
    <citation type="journal article" date="2019" name="PLoS Negl. Trop. Dis.">
        <title>Revisiting the worldwide diversity of Leptospira species in the environment.</title>
        <authorList>
            <person name="Vincent A.T."/>
            <person name="Schiettekatte O."/>
            <person name="Bourhy P."/>
            <person name="Veyrier F.J."/>
            <person name="Picardeau M."/>
        </authorList>
    </citation>
    <scope>NUCLEOTIDE SEQUENCE [LARGE SCALE GENOMIC DNA]</scope>
    <source>
        <strain evidence="2">201702476</strain>
    </source>
</reference>
<dbReference type="PANTHER" id="PTHR45947:SF3">
    <property type="entry name" value="SULFOQUINOVOSYL TRANSFERASE SQD2"/>
    <property type="match status" value="1"/>
</dbReference>
<dbReference type="InterPro" id="IPR001296">
    <property type="entry name" value="Glyco_trans_1"/>
</dbReference>
<proteinExistence type="predicted"/>
<keyword evidence="2" id="KW-0808">Transferase</keyword>
<comment type="caution">
    <text evidence="2">The sequence shown here is derived from an EMBL/GenBank/DDBJ whole genome shotgun (WGS) entry which is preliminary data.</text>
</comment>
<sequence length="414" mass="45759">MKVLIVNTSDIEGGSAKSALTLHKEFLDFGISSEFLVQTKSSMAEGVTGNSGKLNKLKVAIRSRLDRLPQIFYPNRLKYPFSNSFLPVEGEVKRKFAEADIINLHWVNNGFISLEYLKSLKKPIVWTMHDSWVFTGGCHLPFDCLRYQAKCGGCLSLQAKSSFDLSTINWYRKNKVFIQSNITFVSPSQWLAGAARSSSLLKNKPIETLGNPLNQKVFKPLNQKFAREVLNLPDSSFVLGFGGNAVVSDPNKGFKEVVAVLQSGKLKAKNITLLVFGNKDRVDLKIEGVKIINMGIISSDYLMGLVYSSIDCLLVASKSENFPYVILEALSCGTPSVAFRVGGIPELITHRKNGYLVSPYDLTDYADGINFVYKLGKVSMLKSCASKAAQFEASKIAKKYISLFETLILANGSR</sequence>
<keyword evidence="3" id="KW-1185">Reference proteome</keyword>
<dbReference type="Proteomes" id="UP000297693">
    <property type="component" value="Unassembled WGS sequence"/>
</dbReference>
<dbReference type="SUPFAM" id="SSF53756">
    <property type="entry name" value="UDP-Glycosyltransferase/glycogen phosphorylase"/>
    <property type="match status" value="1"/>
</dbReference>
<dbReference type="InterPro" id="IPR050194">
    <property type="entry name" value="Glycosyltransferase_grp1"/>
</dbReference>
<dbReference type="PANTHER" id="PTHR45947">
    <property type="entry name" value="SULFOQUINOVOSYL TRANSFERASE SQD2"/>
    <property type="match status" value="1"/>
</dbReference>
<accession>A0A4R9K642</accession>
<evidence type="ECO:0000313" key="3">
    <source>
        <dbReference type="Proteomes" id="UP000297693"/>
    </source>
</evidence>
<gene>
    <name evidence="2" type="ORF">EHQ58_08480</name>
</gene>
<evidence type="ECO:0000313" key="2">
    <source>
        <dbReference type="EMBL" id="TGL59767.1"/>
    </source>
</evidence>
<dbReference type="RefSeq" id="WP_135623456.1">
    <property type="nucleotide sequence ID" value="NZ_RQGD01000023.1"/>
</dbReference>
<organism evidence="2 3">
    <name type="scientific">Leptospira ognonensis</name>
    <dbReference type="NCBI Taxonomy" id="2484945"/>
    <lineage>
        <taxon>Bacteria</taxon>
        <taxon>Pseudomonadati</taxon>
        <taxon>Spirochaetota</taxon>
        <taxon>Spirochaetia</taxon>
        <taxon>Leptospirales</taxon>
        <taxon>Leptospiraceae</taxon>
        <taxon>Leptospira</taxon>
    </lineage>
</organism>
<dbReference type="EMBL" id="RQGD01000023">
    <property type="protein sequence ID" value="TGL59767.1"/>
    <property type="molecule type" value="Genomic_DNA"/>
</dbReference>
<evidence type="ECO:0000259" key="1">
    <source>
        <dbReference type="Pfam" id="PF00534"/>
    </source>
</evidence>
<protein>
    <submittedName>
        <fullName evidence="2">Glycosyltransferase</fullName>
    </submittedName>
</protein>
<dbReference type="Pfam" id="PF00534">
    <property type="entry name" value="Glycos_transf_1"/>
    <property type="match status" value="1"/>
</dbReference>
<dbReference type="Gene3D" id="3.40.50.2000">
    <property type="entry name" value="Glycogen Phosphorylase B"/>
    <property type="match status" value="2"/>
</dbReference>
<name>A0A4R9K642_9LEPT</name>